<name>A0A160LKN1_BACTI</name>
<dbReference type="CDD" id="cd04730">
    <property type="entry name" value="NPD_like"/>
    <property type="match status" value="1"/>
</dbReference>
<keyword evidence="8" id="KW-0547">Nucleotide-binding</keyword>
<keyword evidence="10 13" id="KW-0503">Monooxygenase</keyword>
<evidence type="ECO:0000256" key="12">
    <source>
        <dbReference type="ARBA" id="ARBA00049401"/>
    </source>
</evidence>
<evidence type="ECO:0000313" key="13">
    <source>
        <dbReference type="EMBL" id="AND28753.1"/>
    </source>
</evidence>
<evidence type="ECO:0000256" key="10">
    <source>
        <dbReference type="ARBA" id="ARBA00023033"/>
    </source>
</evidence>
<dbReference type="GO" id="GO:0009636">
    <property type="term" value="P:response to toxic substance"/>
    <property type="evidence" value="ECO:0007669"/>
    <property type="project" value="UniProtKB-KW"/>
</dbReference>
<evidence type="ECO:0000256" key="9">
    <source>
        <dbReference type="ARBA" id="ARBA00023002"/>
    </source>
</evidence>
<dbReference type="PANTHER" id="PTHR42747">
    <property type="entry name" value="NITRONATE MONOOXYGENASE-RELATED"/>
    <property type="match status" value="1"/>
</dbReference>
<evidence type="ECO:0000256" key="11">
    <source>
        <dbReference type="ARBA" id="ARBA00031155"/>
    </source>
</evidence>
<protein>
    <recommendedName>
        <fullName evidence="4">Probable nitronate monooxygenase</fullName>
    </recommendedName>
    <alternativeName>
        <fullName evidence="11">Propionate 3-nitronate monooxygenase</fullName>
    </alternativeName>
</protein>
<dbReference type="GO" id="GO:0018580">
    <property type="term" value="F:nitronate monooxygenase activity"/>
    <property type="evidence" value="ECO:0007669"/>
    <property type="project" value="InterPro"/>
</dbReference>
<reference evidence="13" key="1">
    <citation type="journal article" date="2017" name="Res. Microbiol.">
        <title>Comparative genomics of extrachromosomal elements in Bacillus thuringiensis subsp. israelensis.</title>
        <authorList>
            <person name="Bolotin A."/>
            <person name="Gillis A."/>
            <person name="Sanchis V."/>
            <person name="Nielsen-LeRoux C."/>
            <person name="Mahillon J."/>
            <person name="Lereclus D."/>
            <person name="Sorokin A."/>
        </authorList>
    </citation>
    <scope>NUCLEOTIDE SEQUENCE</scope>
    <source>
        <strain evidence="13">AM65-52</strain>
        <plasmid evidence="13">pAM65-52-5-100K</plasmid>
    </source>
</reference>
<dbReference type="SUPFAM" id="SSF51412">
    <property type="entry name" value="Inosine monophosphate dehydrogenase (IMPDH)"/>
    <property type="match status" value="1"/>
</dbReference>
<dbReference type="Gene3D" id="3.20.20.70">
    <property type="entry name" value="Aldolase class I"/>
    <property type="match status" value="1"/>
</dbReference>
<comment type="function">
    <text evidence="2">Nitronate monooxygenase that uses molecular oxygen to catalyze the oxidative denitrification of alkyl nitronates. Acts on propionate 3-nitronate (P3N), the presumed physiological substrate. Probably functions in the detoxification of P3N, a metabolic poison produced by plants and fungi as a defense mechanism.</text>
</comment>
<dbReference type="InterPro" id="IPR013785">
    <property type="entry name" value="Aldolase_TIM"/>
</dbReference>
<evidence type="ECO:0000256" key="4">
    <source>
        <dbReference type="ARBA" id="ARBA00013457"/>
    </source>
</evidence>
<dbReference type="Pfam" id="PF03060">
    <property type="entry name" value="NMO"/>
    <property type="match status" value="1"/>
</dbReference>
<dbReference type="EMBL" id="CP013280">
    <property type="protein sequence ID" value="AND28753.1"/>
    <property type="molecule type" value="Genomic_DNA"/>
</dbReference>
<geneLocation type="plasmid" evidence="13">
    <name>pAM65-52-5-100K</name>
</geneLocation>
<accession>A0A160LKN1</accession>
<sequence length="360" mass="38831">MHNELCELLDIDHPIIQAGMAGGSTTVDLVVSVSEAGGLGSLGAAYMSPKEIRLAIREIRSITDKPFAVNLFCTELKDNLDRVEQVQEVLNKMRNNLGLKPGIANISTKNLFKEQFQVLIEERVPVISTAFGSLPTEQLQIAKDLGIKVITMVTTVREAQLVEEHGVDVIVAQGSEAGGHRGTFHVEPDSNGANIGLFSLIPQVVDAVSIPVVAAGGIMDERGLVAALALGAKGIQMGTIFLPTAESGAHDSYKEALLQSNEESTVLTKSFSGRPARGIKNKFIEEFENSGITPLAFPTQNTVTGDIRKEASKQNNVNFMSLWAGQGTRLLNKKLSAQEIIKQTINKSSHIIEHICKIKV</sequence>
<evidence type="ECO:0000256" key="6">
    <source>
        <dbReference type="ARBA" id="ARBA00022630"/>
    </source>
</evidence>
<evidence type="ECO:0000256" key="7">
    <source>
        <dbReference type="ARBA" id="ARBA00022643"/>
    </source>
</evidence>
<evidence type="ECO:0000256" key="8">
    <source>
        <dbReference type="ARBA" id="ARBA00022741"/>
    </source>
</evidence>
<keyword evidence="13" id="KW-0614">Plasmid</keyword>
<evidence type="ECO:0000256" key="1">
    <source>
        <dbReference type="ARBA" id="ARBA00001917"/>
    </source>
</evidence>
<dbReference type="InterPro" id="IPR004136">
    <property type="entry name" value="NMO"/>
</dbReference>
<gene>
    <name evidence="13" type="ORF">ATN07_34165</name>
</gene>
<evidence type="ECO:0000256" key="2">
    <source>
        <dbReference type="ARBA" id="ARBA00003535"/>
    </source>
</evidence>
<dbReference type="FunFam" id="3.20.20.70:FF:000154">
    <property type="entry name" value="Probable nitronate monooxygenase"/>
    <property type="match status" value="1"/>
</dbReference>
<keyword evidence="5" id="KW-0216">Detoxification</keyword>
<organism evidence="13">
    <name type="scientific">Bacillus thuringiensis subsp. israelensis</name>
    <dbReference type="NCBI Taxonomy" id="1430"/>
    <lineage>
        <taxon>Bacteria</taxon>
        <taxon>Bacillati</taxon>
        <taxon>Bacillota</taxon>
        <taxon>Bacilli</taxon>
        <taxon>Bacillales</taxon>
        <taxon>Bacillaceae</taxon>
        <taxon>Bacillus</taxon>
        <taxon>Bacillus cereus group</taxon>
    </lineage>
</organism>
<keyword evidence="7" id="KW-0288">FMN</keyword>
<comment type="similarity">
    <text evidence="3">Belongs to the nitronate monooxygenase family. NMO class I subfamily.</text>
</comment>
<evidence type="ECO:0000256" key="5">
    <source>
        <dbReference type="ARBA" id="ARBA00022575"/>
    </source>
</evidence>
<comment type="cofactor">
    <cofactor evidence="1">
        <name>FMN</name>
        <dbReference type="ChEBI" id="CHEBI:58210"/>
    </cofactor>
</comment>
<proteinExistence type="inferred from homology"/>
<keyword evidence="9" id="KW-0560">Oxidoreductase</keyword>
<dbReference type="AlphaFoldDB" id="A0A160LKN1"/>
<evidence type="ECO:0000256" key="3">
    <source>
        <dbReference type="ARBA" id="ARBA00009881"/>
    </source>
</evidence>
<keyword evidence="6" id="KW-0285">Flavoprotein</keyword>
<comment type="catalytic activity">
    <reaction evidence="12">
        <text>3 propionate 3-nitronate + 3 O2 + H2O = 3 3-oxopropanoate + 2 nitrate + nitrite + H2O2 + 3 H(+)</text>
        <dbReference type="Rhea" id="RHEA:57332"/>
        <dbReference type="ChEBI" id="CHEBI:15377"/>
        <dbReference type="ChEBI" id="CHEBI:15378"/>
        <dbReference type="ChEBI" id="CHEBI:15379"/>
        <dbReference type="ChEBI" id="CHEBI:16240"/>
        <dbReference type="ChEBI" id="CHEBI:16301"/>
        <dbReference type="ChEBI" id="CHEBI:17632"/>
        <dbReference type="ChEBI" id="CHEBI:33190"/>
        <dbReference type="ChEBI" id="CHEBI:136067"/>
    </reaction>
</comment>
<dbReference type="GO" id="GO:0000166">
    <property type="term" value="F:nucleotide binding"/>
    <property type="evidence" value="ECO:0007669"/>
    <property type="project" value="UniProtKB-KW"/>
</dbReference>
<dbReference type="PANTHER" id="PTHR42747:SF3">
    <property type="entry name" value="NITRONATE MONOOXYGENASE-RELATED"/>
    <property type="match status" value="1"/>
</dbReference>
<dbReference type="RefSeq" id="WP_000551390.1">
    <property type="nucleotide sequence ID" value="NZ_CP013280.1"/>
</dbReference>